<dbReference type="AlphaFoldDB" id="A0A0N5CA53"/>
<dbReference type="WBParaSite" id="SPAL_0001477825.1">
    <property type="protein sequence ID" value="SPAL_0001477825.1"/>
    <property type="gene ID" value="SPAL_0001477825"/>
</dbReference>
<keyword evidence="2" id="KW-1185">Reference proteome</keyword>
<feature type="transmembrane region" description="Helical" evidence="1">
    <location>
        <begin position="20"/>
        <end position="40"/>
    </location>
</feature>
<keyword evidence="1" id="KW-0472">Membrane</keyword>
<accession>A0A0N5CA53</accession>
<keyword evidence="1" id="KW-1133">Transmembrane helix</keyword>
<organism evidence="2 3">
    <name type="scientific">Strongyloides papillosus</name>
    <name type="common">Intestinal threadworm</name>
    <dbReference type="NCBI Taxonomy" id="174720"/>
    <lineage>
        <taxon>Eukaryota</taxon>
        <taxon>Metazoa</taxon>
        <taxon>Ecdysozoa</taxon>
        <taxon>Nematoda</taxon>
        <taxon>Chromadorea</taxon>
        <taxon>Rhabditida</taxon>
        <taxon>Tylenchina</taxon>
        <taxon>Panagrolaimomorpha</taxon>
        <taxon>Strongyloidoidea</taxon>
        <taxon>Strongyloididae</taxon>
        <taxon>Strongyloides</taxon>
    </lineage>
</organism>
<dbReference type="Proteomes" id="UP000046392">
    <property type="component" value="Unplaced"/>
</dbReference>
<evidence type="ECO:0000256" key="1">
    <source>
        <dbReference type="SAM" id="Phobius"/>
    </source>
</evidence>
<feature type="transmembrane region" description="Helical" evidence="1">
    <location>
        <begin position="140"/>
        <end position="162"/>
    </location>
</feature>
<feature type="transmembrane region" description="Helical" evidence="1">
    <location>
        <begin position="61"/>
        <end position="78"/>
    </location>
</feature>
<feature type="transmembrane region" description="Helical" evidence="1">
    <location>
        <begin position="256"/>
        <end position="277"/>
    </location>
</feature>
<sequence>MYLFTETILSSCPHEDYCRLMTILSLIALFFQTIVAYTLVKEWKTTKSDYTKFLTIIRTSHIFYNLLGSTIGEFRMFLPRKTAVCHGIIRFFGDYACGVSLNIFITFISVESFSVVYAFNGQYNIICRKVNFHKNNLIQLISFGGFIINIFAIFICFNYALLSRDEAIDLWYVPDEELNLYLKEKYALLAFGGPKQYILFVALFFKSLNYIIFFIHYIFILKMMVEFIKKLGEHNKTTSIKNDYTTQLKHHIVNSLLPVIFLYTPVLHTFIMIIFFYEEKYYWYTKPTTNIMVFSVIVYAIVSALYIIFFKYKSLKKQKKVSLKNSKFNKKITAKVQSN</sequence>
<protein>
    <submittedName>
        <fullName evidence="3">7TM GPCR, serpentine receptor class x (Srx) family-containing protein</fullName>
    </submittedName>
</protein>
<name>A0A0N5CA53_STREA</name>
<evidence type="ECO:0000313" key="3">
    <source>
        <dbReference type="WBParaSite" id="SPAL_0001477825.1"/>
    </source>
</evidence>
<dbReference type="SUPFAM" id="SSF81321">
    <property type="entry name" value="Family A G protein-coupled receptor-like"/>
    <property type="match status" value="1"/>
</dbReference>
<keyword evidence="1" id="KW-0812">Transmembrane</keyword>
<reference evidence="3" key="1">
    <citation type="submission" date="2017-02" db="UniProtKB">
        <authorList>
            <consortium name="WormBaseParasite"/>
        </authorList>
    </citation>
    <scope>IDENTIFICATION</scope>
</reference>
<feature type="transmembrane region" description="Helical" evidence="1">
    <location>
        <begin position="197"/>
        <end position="220"/>
    </location>
</feature>
<feature type="transmembrane region" description="Helical" evidence="1">
    <location>
        <begin position="98"/>
        <end position="119"/>
    </location>
</feature>
<feature type="transmembrane region" description="Helical" evidence="1">
    <location>
        <begin position="289"/>
        <end position="310"/>
    </location>
</feature>
<proteinExistence type="predicted"/>
<evidence type="ECO:0000313" key="2">
    <source>
        <dbReference type="Proteomes" id="UP000046392"/>
    </source>
</evidence>